<accession>A0A087MHB5</accession>
<keyword evidence="1" id="KW-0812">Transmembrane</keyword>
<feature type="transmembrane region" description="Helical" evidence="1">
    <location>
        <begin position="216"/>
        <end position="233"/>
    </location>
</feature>
<name>A0A087MHB5_9GAMM</name>
<keyword evidence="1" id="KW-1133">Transmembrane helix</keyword>
<keyword evidence="1" id="KW-0472">Membrane</keyword>
<reference evidence="3 4" key="2">
    <citation type="journal article" date="2015" name="Stand. Genomic Sci.">
        <title>High quality draft genomic sequence of Arenimonas donghaensis DSM 18148(T).</title>
        <authorList>
            <person name="Chen F."/>
            <person name="Wang H."/>
            <person name="Cao Y."/>
            <person name="Li X."/>
            <person name="Wang G."/>
        </authorList>
    </citation>
    <scope>NUCLEOTIDE SEQUENCE [LARGE SCALE GENOMIC DNA]</scope>
    <source>
        <strain evidence="3 4">HO3-R19</strain>
    </source>
</reference>
<evidence type="ECO:0000259" key="2">
    <source>
        <dbReference type="Pfam" id="PF02517"/>
    </source>
</evidence>
<feature type="domain" description="CAAX prenyl protease 2/Lysostaphin resistance protein A-like" evidence="2">
    <location>
        <begin position="121"/>
        <end position="221"/>
    </location>
</feature>
<evidence type="ECO:0000313" key="3">
    <source>
        <dbReference type="EMBL" id="KFL36268.1"/>
    </source>
</evidence>
<dbReference type="AlphaFoldDB" id="A0A087MHB5"/>
<evidence type="ECO:0000313" key="4">
    <source>
        <dbReference type="Proteomes" id="UP000029085"/>
    </source>
</evidence>
<dbReference type="GO" id="GO:0004175">
    <property type="term" value="F:endopeptidase activity"/>
    <property type="evidence" value="ECO:0007669"/>
    <property type="project" value="UniProtKB-ARBA"/>
</dbReference>
<dbReference type="Pfam" id="PF02517">
    <property type="entry name" value="Rce1-like"/>
    <property type="match status" value="1"/>
</dbReference>
<sequence length="291" mass="31696">MPAMAQFRRLLKVLGQLLLAMAAIIGTALVFRALLFPALLWTFDPDPVLATQLKRLGTLASAVLGYWIYVRYFRKRPVTELRPALAGVALGGLAGAALIGLALVPLFAFGIYVVTAHQGWQWGLLEVAGFLLVAAMLEELVYRGVLFQTLETAWGTVPALWLQAVVFGLVHLENVFAVNGSAWDMVATVFSVTLLGALWALVFVHFRNLWICGLNHFAWNFTILCSGVPLSGIDEWRASAPVLTEYRGADWLTGGVFGPENSLVTLVVVAVAVGLLMHFAVKRGKLRRPGP</sequence>
<organism evidence="3 4">
    <name type="scientific">Arenimonas donghaensis DSM 18148 = HO3-R19</name>
    <dbReference type="NCBI Taxonomy" id="1121014"/>
    <lineage>
        <taxon>Bacteria</taxon>
        <taxon>Pseudomonadati</taxon>
        <taxon>Pseudomonadota</taxon>
        <taxon>Gammaproteobacteria</taxon>
        <taxon>Lysobacterales</taxon>
        <taxon>Lysobacteraceae</taxon>
        <taxon>Arenimonas</taxon>
    </lineage>
</organism>
<feature type="transmembrane region" description="Helical" evidence="1">
    <location>
        <begin position="262"/>
        <end position="281"/>
    </location>
</feature>
<dbReference type="PATRIC" id="fig|1121014.3.peg.1908"/>
<reference evidence="4" key="1">
    <citation type="submission" date="2013-08" db="EMBL/GenBank/DDBJ databases">
        <title>Genome sequencing of Arenimonas donghaensis.</title>
        <authorList>
            <person name="Chen F."/>
            <person name="Wang G."/>
        </authorList>
    </citation>
    <scope>NUCLEOTIDE SEQUENCE [LARGE SCALE GENOMIC DNA]</scope>
    <source>
        <strain evidence="4">HO3-R19</strain>
    </source>
</reference>
<feature type="transmembrane region" description="Helical" evidence="1">
    <location>
        <begin position="120"/>
        <end position="141"/>
    </location>
</feature>
<protein>
    <recommendedName>
        <fullName evidence="2">CAAX prenyl protease 2/Lysostaphin resistance protein A-like domain-containing protein</fullName>
    </recommendedName>
</protein>
<keyword evidence="4" id="KW-1185">Reference proteome</keyword>
<dbReference type="Proteomes" id="UP000029085">
    <property type="component" value="Unassembled WGS sequence"/>
</dbReference>
<feature type="transmembrane region" description="Helical" evidence="1">
    <location>
        <begin position="182"/>
        <end position="204"/>
    </location>
</feature>
<feature type="transmembrane region" description="Helical" evidence="1">
    <location>
        <begin position="153"/>
        <end position="170"/>
    </location>
</feature>
<evidence type="ECO:0000256" key="1">
    <source>
        <dbReference type="SAM" id="Phobius"/>
    </source>
</evidence>
<dbReference type="PANTHER" id="PTHR39430">
    <property type="entry name" value="MEMBRANE-ASSOCIATED PROTEASE-RELATED"/>
    <property type="match status" value="1"/>
</dbReference>
<dbReference type="STRING" id="1121014.N788_05095"/>
<dbReference type="EMBL" id="AVCJ01000023">
    <property type="protein sequence ID" value="KFL36268.1"/>
    <property type="molecule type" value="Genomic_DNA"/>
</dbReference>
<dbReference type="InterPro" id="IPR003675">
    <property type="entry name" value="Rce1/LyrA-like_dom"/>
</dbReference>
<dbReference type="GO" id="GO:0080120">
    <property type="term" value="P:CAAX-box protein maturation"/>
    <property type="evidence" value="ECO:0007669"/>
    <property type="project" value="UniProtKB-ARBA"/>
</dbReference>
<comment type="caution">
    <text evidence="3">The sequence shown here is derived from an EMBL/GenBank/DDBJ whole genome shotgun (WGS) entry which is preliminary data.</text>
</comment>
<proteinExistence type="predicted"/>
<feature type="transmembrane region" description="Helical" evidence="1">
    <location>
        <begin position="85"/>
        <end position="114"/>
    </location>
</feature>
<dbReference type="PANTHER" id="PTHR39430:SF1">
    <property type="entry name" value="PROTEASE"/>
    <property type="match status" value="1"/>
</dbReference>
<gene>
    <name evidence="3" type="ORF">N788_05095</name>
</gene>
<feature type="transmembrane region" description="Helical" evidence="1">
    <location>
        <begin position="56"/>
        <end position="73"/>
    </location>
</feature>